<evidence type="ECO:0000256" key="1">
    <source>
        <dbReference type="SAM" id="MobiDB-lite"/>
    </source>
</evidence>
<gene>
    <name evidence="2" type="ORF">ACHAXA_000049</name>
</gene>
<organism evidence="2 3">
    <name type="scientific">Cyclostephanos tholiformis</name>
    <dbReference type="NCBI Taxonomy" id="382380"/>
    <lineage>
        <taxon>Eukaryota</taxon>
        <taxon>Sar</taxon>
        <taxon>Stramenopiles</taxon>
        <taxon>Ochrophyta</taxon>
        <taxon>Bacillariophyta</taxon>
        <taxon>Coscinodiscophyceae</taxon>
        <taxon>Thalassiosirophycidae</taxon>
        <taxon>Stephanodiscales</taxon>
        <taxon>Stephanodiscaceae</taxon>
        <taxon>Cyclostephanos</taxon>
    </lineage>
</organism>
<proteinExistence type="predicted"/>
<protein>
    <submittedName>
        <fullName evidence="2">Uncharacterized protein</fullName>
    </submittedName>
</protein>
<feature type="region of interest" description="Disordered" evidence="1">
    <location>
        <begin position="1"/>
        <end position="93"/>
    </location>
</feature>
<dbReference type="AlphaFoldDB" id="A0ABD3SQV0"/>
<sequence>MLTTWKQSRTSLEYPPTATRESSKEKKKSRKSQHCTDAATSHVSPGAPFGAHFVHPPAHNSLFHHDTADSSTVGGKHKKKKIDRDNKIGVRNANSDTKPILCLTSPHRVLFMDGGEGGGNSTPSGGGMIESKSRNYVARPGNSSRFSLRGTVGGAKSTGGDADGTFAGIYPTGARYDPTSNLIYAIRNGGADIAIWTAAPSSTLPGPDDDAVDGEGSGEVANGNHLNGQKRKLLTQQRDVESSADAPISVRLKIPGEKYATTLTPFSIPTPSSKGMTRPAAVGAAGCCEDGSIWVAIRFLHSDGTCGTFQIMSVEKSSIEKGETNGAKIHVKSSKNRNAAADFNDEREENKPRLLDSHATGTIDEESVLLTIQSVILSEDKAEVAFRTHQVRIINKDCDEQHAAIRVERFALQKILQLETSESDVAVKLDIDSLLIVHKKKDSRWTITSVNLSGSDGAMINSTITFPLPLDQMKCETVFSFGRVSKDVIAVLVKCRRHCPETIIMSLRVIDIRRKAVLSSVCWVEGDVSMIDDINLTKNSRLTKMLHDKPCRAMITNELNGSIALLTSSKGGSLLIFSCKLQIGSSSLQSTAIAYSNTSLASTLRLVATSALPPLDTRELTLTDGPSFSLSNAISGDADISHNPSVDYDTADIFVATKLLTSSAKKIIEHGWTGNRLITNGKSKLVSKNFETNVHSISFKQVYQDCCMMISKSKGGKHNCRNKIVNGIKDGVTNVKTLEPVTTRGMPKGFVELAFKESAAVLLSLNEAKAPAKNQIEFLEVIQEAICVLVDVLQTNHISARADYGFGSLLRENVFLSILRACPSIFSTDVENKIVGKLHVLEAILNHVLDIPESTLVSFLRFLIRNVTVNDVMAYYVTSPETSKRGIALSNRYKAMPDTQDDERNQIGTKLLSEAVLDFTSKVVMYSRCNHSFLTKAMRDSIDSSGEVEALLLTLSKLLRVGGTGKLQENTNDSSTHINLSSGTIQWITALTDAHMCTIVSITNAGGLVVDRLQRAVRSALAQSEFANELRKISDSAMTGRWLTNVEATQAAENSSQTDTAIMPYTVERLAF</sequence>
<feature type="compositionally biased region" description="Polar residues" evidence="1">
    <location>
        <begin position="1"/>
        <end position="11"/>
    </location>
</feature>
<comment type="caution">
    <text evidence="2">The sequence shown here is derived from an EMBL/GenBank/DDBJ whole genome shotgun (WGS) entry which is preliminary data.</text>
</comment>
<dbReference type="PANTHER" id="PTHR15633">
    <property type="entry name" value="NUCLEOLAR PROTEIN 11"/>
    <property type="match status" value="1"/>
</dbReference>
<reference evidence="2 3" key="1">
    <citation type="submission" date="2024-10" db="EMBL/GenBank/DDBJ databases">
        <title>Updated reference genomes for cyclostephanoid diatoms.</title>
        <authorList>
            <person name="Roberts W.R."/>
            <person name="Alverson A.J."/>
        </authorList>
    </citation>
    <scope>NUCLEOTIDE SEQUENCE [LARGE SCALE GENOMIC DNA]</scope>
    <source>
        <strain evidence="2 3">AJA228-03</strain>
    </source>
</reference>
<name>A0ABD3SQV0_9STRA</name>
<dbReference type="InterPro" id="IPR042859">
    <property type="entry name" value="NOL11"/>
</dbReference>
<accession>A0ABD3SQV0</accession>
<evidence type="ECO:0000313" key="2">
    <source>
        <dbReference type="EMBL" id="KAL3826985.1"/>
    </source>
</evidence>
<dbReference type="Proteomes" id="UP001530377">
    <property type="component" value="Unassembled WGS sequence"/>
</dbReference>
<dbReference type="EMBL" id="JALLPB020000010">
    <property type="protein sequence ID" value="KAL3826985.1"/>
    <property type="molecule type" value="Genomic_DNA"/>
</dbReference>
<keyword evidence="3" id="KW-1185">Reference proteome</keyword>
<evidence type="ECO:0000313" key="3">
    <source>
        <dbReference type="Proteomes" id="UP001530377"/>
    </source>
</evidence>
<dbReference type="PANTHER" id="PTHR15633:SF2">
    <property type="entry name" value="NUCLEOLAR PROTEIN 11"/>
    <property type="match status" value="1"/>
</dbReference>
<feature type="region of interest" description="Disordered" evidence="1">
    <location>
        <begin position="202"/>
        <end position="231"/>
    </location>
</feature>